<comment type="caution">
    <text evidence="1">The sequence shown here is derived from an EMBL/GenBank/DDBJ whole genome shotgun (WGS) entry which is preliminary data.</text>
</comment>
<organism evidence="1 2">
    <name type="scientific">Legionella geestiana</name>
    <dbReference type="NCBI Taxonomy" id="45065"/>
    <lineage>
        <taxon>Bacteria</taxon>
        <taxon>Pseudomonadati</taxon>
        <taxon>Pseudomonadota</taxon>
        <taxon>Gammaproteobacteria</taxon>
        <taxon>Legionellales</taxon>
        <taxon>Legionellaceae</taxon>
        <taxon>Legionella</taxon>
    </lineage>
</organism>
<accession>A0A0W0TJQ0</accession>
<dbReference type="EMBL" id="LNYC01000077">
    <property type="protein sequence ID" value="KTC95857.1"/>
    <property type="molecule type" value="Genomic_DNA"/>
</dbReference>
<dbReference type="OrthoDB" id="8564949at2"/>
<evidence type="ECO:0000313" key="1">
    <source>
        <dbReference type="EMBL" id="KTC95857.1"/>
    </source>
</evidence>
<reference evidence="1 2" key="1">
    <citation type="submission" date="2015-11" db="EMBL/GenBank/DDBJ databases">
        <title>Genomic analysis of 38 Legionella species identifies large and diverse effector repertoires.</title>
        <authorList>
            <person name="Burstein D."/>
            <person name="Amaro F."/>
            <person name="Zusman T."/>
            <person name="Lifshitz Z."/>
            <person name="Cohen O."/>
            <person name="Gilbert J.A."/>
            <person name="Pupko T."/>
            <person name="Shuman H.A."/>
            <person name="Segal G."/>
        </authorList>
    </citation>
    <scope>NUCLEOTIDE SEQUENCE [LARGE SCALE GENOMIC DNA]</scope>
    <source>
        <strain evidence="1 2">ATCC 49504</strain>
    </source>
</reference>
<keyword evidence="2" id="KW-1185">Reference proteome</keyword>
<name>A0A0W0TJQ0_9GAMM</name>
<proteinExistence type="predicted"/>
<dbReference type="RefSeq" id="WP_028386493.1">
    <property type="nucleotide sequence ID" value="NZ_CAAAHN010000003.1"/>
</dbReference>
<dbReference type="AlphaFoldDB" id="A0A0W0TJQ0"/>
<evidence type="ECO:0000313" key="2">
    <source>
        <dbReference type="Proteomes" id="UP000054785"/>
    </source>
</evidence>
<gene>
    <name evidence="1" type="ORF">Lgee_2237</name>
</gene>
<dbReference type="PATRIC" id="fig|45065.4.peg.2430"/>
<dbReference type="Proteomes" id="UP000054785">
    <property type="component" value="Unassembled WGS sequence"/>
</dbReference>
<protein>
    <submittedName>
        <fullName evidence="1">Uncharacterized protein</fullName>
    </submittedName>
</protein>
<sequence>MNGDNEETVCATVAGGSLARAPEELNFAFIGKLYVYDDVDQYVCDNVVIGQGHSGANNNWWIYSNFWPMNADGTPQKSGYANRLMCEGEGGKLQFSVESSTFSPNTFILKEI</sequence>